<evidence type="ECO:0000313" key="2">
    <source>
        <dbReference type="Proteomes" id="UP000248079"/>
    </source>
</evidence>
<keyword evidence="2" id="KW-1185">Reference proteome</keyword>
<organism evidence="1 2">
    <name type="scientific">Marinifilum breve</name>
    <dbReference type="NCBI Taxonomy" id="2184082"/>
    <lineage>
        <taxon>Bacteria</taxon>
        <taxon>Pseudomonadati</taxon>
        <taxon>Bacteroidota</taxon>
        <taxon>Bacteroidia</taxon>
        <taxon>Marinilabiliales</taxon>
        <taxon>Marinifilaceae</taxon>
    </lineage>
</organism>
<dbReference type="RefSeq" id="WP_110359150.1">
    <property type="nucleotide sequence ID" value="NZ_QFLI01000001.1"/>
</dbReference>
<dbReference type="InterPro" id="IPR029044">
    <property type="entry name" value="Nucleotide-diphossugar_trans"/>
</dbReference>
<comment type="caution">
    <text evidence="1">The sequence shown here is derived from an EMBL/GenBank/DDBJ whole genome shotgun (WGS) entry which is preliminary data.</text>
</comment>
<dbReference type="GO" id="GO:0005829">
    <property type="term" value="C:cytosol"/>
    <property type="evidence" value="ECO:0007669"/>
    <property type="project" value="TreeGrafter"/>
</dbReference>
<dbReference type="PANTHER" id="PTHR42866">
    <property type="entry name" value="3-DEOXY-MANNO-OCTULOSONATE CYTIDYLYLTRANSFERASE"/>
    <property type="match status" value="1"/>
</dbReference>
<dbReference type="InterPro" id="IPR003329">
    <property type="entry name" value="Cytidylyl_trans"/>
</dbReference>
<reference evidence="1 2" key="1">
    <citation type="submission" date="2018-05" db="EMBL/GenBank/DDBJ databases">
        <title>Marinifilum breve JC075T sp. nov., a marine bacterium isolated from Yongle Blue Hole in the South China Sea.</title>
        <authorList>
            <person name="Fu T."/>
        </authorList>
    </citation>
    <scope>NUCLEOTIDE SEQUENCE [LARGE SCALE GENOMIC DNA]</scope>
    <source>
        <strain evidence="1 2">JC075</strain>
    </source>
</reference>
<evidence type="ECO:0008006" key="3">
    <source>
        <dbReference type="Google" id="ProtNLM"/>
    </source>
</evidence>
<dbReference type="EMBL" id="QFLI01000001">
    <property type="protein sequence ID" value="PXY02993.1"/>
    <property type="molecule type" value="Genomic_DNA"/>
</dbReference>
<evidence type="ECO:0000313" key="1">
    <source>
        <dbReference type="EMBL" id="PXY02993.1"/>
    </source>
</evidence>
<dbReference type="PANTHER" id="PTHR42866:SF1">
    <property type="entry name" value="SPORE COAT POLYSACCHARIDE BIOSYNTHESIS PROTEIN SPSF"/>
    <property type="match status" value="1"/>
</dbReference>
<sequence>MVDYRVGIIIQARNNSSRLPGKILLELPVNSGTSVLDHIQSRCEKIAGVKTIIATTDSPKDDIIANKYKRVFRGSEKDVLERYYYAAKQYGFKHIVRLTGDNPCVDYNILQNLINIHVNGQYDFTITEGLPLGMNFEIMTFETLEIAFLDASEKSDREHVTLYFDKIDKLNKKTVYFEDQLEDKIRVTMDYPSDYAFLNLLFSNLNRDFTFSDLKSYVKEYPWLLDINKNYQKRIFDKKEDEFREAVNLLNELEMYESSRALKDLI</sequence>
<accession>A0A2V4A413</accession>
<dbReference type="Pfam" id="PF02348">
    <property type="entry name" value="CTP_transf_3"/>
    <property type="match status" value="1"/>
</dbReference>
<dbReference type="Proteomes" id="UP000248079">
    <property type="component" value="Unassembled WGS sequence"/>
</dbReference>
<proteinExistence type="predicted"/>
<gene>
    <name evidence="1" type="ORF">DF185_02555</name>
</gene>
<protein>
    <recommendedName>
        <fullName evidence="3">Acylneuraminate cytidylyltransferase</fullName>
    </recommendedName>
</protein>
<dbReference type="SUPFAM" id="SSF53448">
    <property type="entry name" value="Nucleotide-diphospho-sugar transferases"/>
    <property type="match status" value="1"/>
</dbReference>
<dbReference type="Gene3D" id="3.90.550.10">
    <property type="entry name" value="Spore Coat Polysaccharide Biosynthesis Protein SpsA, Chain A"/>
    <property type="match status" value="1"/>
</dbReference>
<name>A0A2V4A413_9BACT</name>
<dbReference type="AlphaFoldDB" id="A0A2V4A413"/>
<dbReference type="OrthoDB" id="9815559at2"/>